<accession>A0AAD4IRY0</accession>
<dbReference type="PANTHER" id="PTHR33499">
    <property type="entry name" value="OS12G0282400 PROTEIN-RELATED"/>
    <property type="match status" value="1"/>
</dbReference>
<sequence>MARCNENSKDHAEEESMEEQTLISQETIGPSKRNVRGVTRGLSLQKKSSAQKLDIVIHPKRNRILGPNAMYFKTEACVIVKQHAYLQYGRWKDIPMDTKRKMWLEMKKVSDRNKGNRQKLKMKHACGTKSIAQYCYEERDTGTGDEPSRTAAWRMSRYNHEKKEWSDQASKEVYEELIRLQTEPLENGKDPMDGDEAFVQVLGEEKASRLRGCGDGLKPPSTRGARLNLELQKENEELRKENKDMSSRLESLEAQFTNQEGNIHAQVEALLRVQLPAMLQGLSQNSQIPNFD</sequence>
<feature type="compositionally biased region" description="Polar residues" evidence="2">
    <location>
        <begin position="19"/>
        <end position="28"/>
    </location>
</feature>
<dbReference type="Proteomes" id="UP001190926">
    <property type="component" value="Unassembled WGS sequence"/>
</dbReference>
<organism evidence="3 4">
    <name type="scientific">Perilla frutescens var. hirtella</name>
    <name type="common">Perilla citriodora</name>
    <name type="synonym">Perilla setoyensis</name>
    <dbReference type="NCBI Taxonomy" id="608512"/>
    <lineage>
        <taxon>Eukaryota</taxon>
        <taxon>Viridiplantae</taxon>
        <taxon>Streptophyta</taxon>
        <taxon>Embryophyta</taxon>
        <taxon>Tracheophyta</taxon>
        <taxon>Spermatophyta</taxon>
        <taxon>Magnoliopsida</taxon>
        <taxon>eudicotyledons</taxon>
        <taxon>Gunneridae</taxon>
        <taxon>Pentapetalae</taxon>
        <taxon>asterids</taxon>
        <taxon>lamiids</taxon>
        <taxon>Lamiales</taxon>
        <taxon>Lamiaceae</taxon>
        <taxon>Nepetoideae</taxon>
        <taxon>Elsholtzieae</taxon>
        <taxon>Perilla</taxon>
    </lineage>
</organism>
<evidence type="ECO:0000256" key="1">
    <source>
        <dbReference type="SAM" id="Coils"/>
    </source>
</evidence>
<dbReference type="Pfam" id="PF03004">
    <property type="entry name" value="Transposase_24"/>
    <property type="match status" value="1"/>
</dbReference>
<dbReference type="EMBL" id="SDAM02004199">
    <property type="protein sequence ID" value="KAH6820237.1"/>
    <property type="molecule type" value="Genomic_DNA"/>
</dbReference>
<dbReference type="AlphaFoldDB" id="A0AAD4IRY0"/>
<dbReference type="PANTHER" id="PTHR33499:SF43">
    <property type="entry name" value="TRANSPOSASE, PTTA_EN_SPM, PLANT"/>
    <property type="match status" value="1"/>
</dbReference>
<feature type="coiled-coil region" evidence="1">
    <location>
        <begin position="224"/>
        <end position="262"/>
    </location>
</feature>
<feature type="region of interest" description="Disordered" evidence="2">
    <location>
        <begin position="1"/>
        <end position="36"/>
    </location>
</feature>
<dbReference type="InterPro" id="IPR004252">
    <property type="entry name" value="Probable_transposase_24"/>
</dbReference>
<keyword evidence="1" id="KW-0175">Coiled coil</keyword>
<reference evidence="3 4" key="1">
    <citation type="journal article" date="2021" name="Nat. Commun.">
        <title>Incipient diploidization of the medicinal plant Perilla within 10,000 years.</title>
        <authorList>
            <person name="Zhang Y."/>
            <person name="Shen Q."/>
            <person name="Leng L."/>
            <person name="Zhang D."/>
            <person name="Chen S."/>
            <person name="Shi Y."/>
            <person name="Ning Z."/>
            <person name="Chen S."/>
        </authorList>
    </citation>
    <scope>NUCLEOTIDE SEQUENCE [LARGE SCALE GENOMIC DNA]</scope>
    <source>
        <strain evidence="4">cv. PC099</strain>
    </source>
</reference>
<evidence type="ECO:0000313" key="3">
    <source>
        <dbReference type="EMBL" id="KAH6820237.1"/>
    </source>
</evidence>
<evidence type="ECO:0000313" key="4">
    <source>
        <dbReference type="Proteomes" id="UP001190926"/>
    </source>
</evidence>
<protein>
    <submittedName>
        <fullName evidence="3">Uncharacterized protein</fullName>
    </submittedName>
</protein>
<keyword evidence="4" id="KW-1185">Reference proteome</keyword>
<proteinExistence type="predicted"/>
<comment type="caution">
    <text evidence="3">The sequence shown here is derived from an EMBL/GenBank/DDBJ whole genome shotgun (WGS) entry which is preliminary data.</text>
</comment>
<feature type="compositionally biased region" description="Basic and acidic residues" evidence="2">
    <location>
        <begin position="1"/>
        <end position="14"/>
    </location>
</feature>
<name>A0AAD4IRY0_PERFH</name>
<gene>
    <name evidence="3" type="ORF">C2S53_011957</name>
</gene>
<evidence type="ECO:0000256" key="2">
    <source>
        <dbReference type="SAM" id="MobiDB-lite"/>
    </source>
</evidence>